<name>A0A4Q2S4K0_9ACTN</name>
<dbReference type="OrthoDB" id="3777661at2"/>
<reference evidence="2 3" key="1">
    <citation type="submission" date="2019-01" db="EMBL/GenBank/DDBJ databases">
        <title>Novel species of Nocardioides.</title>
        <authorList>
            <person name="Liu Q."/>
            <person name="Xin Y.-H."/>
        </authorList>
    </citation>
    <scope>NUCLEOTIDE SEQUENCE [LARGE SCALE GENOMIC DNA]</scope>
    <source>
        <strain evidence="2 3">CGMCC 4.6882</strain>
    </source>
</reference>
<organism evidence="2 3">
    <name type="scientific">Nocardioides oleivorans</name>
    <dbReference type="NCBI Taxonomy" id="273676"/>
    <lineage>
        <taxon>Bacteria</taxon>
        <taxon>Bacillati</taxon>
        <taxon>Actinomycetota</taxon>
        <taxon>Actinomycetes</taxon>
        <taxon>Propionibacteriales</taxon>
        <taxon>Nocardioidaceae</taxon>
        <taxon>Nocardioides</taxon>
    </lineage>
</organism>
<evidence type="ECO:0000256" key="1">
    <source>
        <dbReference type="SAM" id="Phobius"/>
    </source>
</evidence>
<gene>
    <name evidence="2" type="ORF">EUA93_12735</name>
</gene>
<proteinExistence type="predicted"/>
<dbReference type="AlphaFoldDB" id="A0A4Q2S4K0"/>
<comment type="caution">
    <text evidence="2">The sequence shown here is derived from an EMBL/GenBank/DDBJ whole genome shotgun (WGS) entry which is preliminary data.</text>
</comment>
<accession>A0A4Q2S4K0</accession>
<keyword evidence="1" id="KW-0812">Transmembrane</keyword>
<evidence type="ECO:0000313" key="3">
    <source>
        <dbReference type="Proteomes" id="UP000294071"/>
    </source>
</evidence>
<feature type="transmembrane region" description="Helical" evidence="1">
    <location>
        <begin position="43"/>
        <end position="62"/>
    </location>
</feature>
<dbReference type="EMBL" id="SDWT01000001">
    <property type="protein sequence ID" value="RYB95133.1"/>
    <property type="molecule type" value="Genomic_DNA"/>
</dbReference>
<sequence>MPDLDQIDPALDRAFDALARDLAHSPSPGASAAMATVRKRRRARVGVVALAALVVVGGGLTLPRVLSPEDGVAANGGSARLDAAAMDEATDGWIHGWTSEPRMNGSFSMPECHPLDAMAGATTEGYTVAFTQQSSADVKIIDFESAAALDASWQPQVDAISACDDLGAPRTVVVDGTSVLHWRLALPDDGNARMTDLWYARLGTRVGQLELATTEGAAPESAVRGVAEALVAGVRDGWTETEPRAVSPAAAKGPLPEWTGIDLEGALAGWRSPTKRAPTTSPNLTCLHDKLDGVTTASSGGGGSPWGLSYRVATYDDPDGGPADVDLVLDMLRACTTAEVRLETLPNGVHLATYDTGGPEPFNAIWLAANGDRAGMVAVERADRPMPQSARQDVADALHEILHLPWGP</sequence>
<dbReference type="Proteomes" id="UP000294071">
    <property type="component" value="Unassembled WGS sequence"/>
</dbReference>
<keyword evidence="3" id="KW-1185">Reference proteome</keyword>
<keyword evidence="1" id="KW-0472">Membrane</keyword>
<dbReference type="RefSeq" id="WP_129400476.1">
    <property type="nucleotide sequence ID" value="NZ_SDWT01000001.1"/>
</dbReference>
<evidence type="ECO:0000313" key="2">
    <source>
        <dbReference type="EMBL" id="RYB95133.1"/>
    </source>
</evidence>
<keyword evidence="1" id="KW-1133">Transmembrane helix</keyword>
<protein>
    <submittedName>
        <fullName evidence="2">Uncharacterized protein</fullName>
    </submittedName>
</protein>